<name>A0A6L5XXL1_9FIRM</name>
<dbReference type="RefSeq" id="WP_154518274.1">
    <property type="nucleotide sequence ID" value="NZ_VUMT01000005.1"/>
</dbReference>
<dbReference type="Pfam" id="PF09148">
    <property type="entry name" value="DUF1934"/>
    <property type="match status" value="1"/>
</dbReference>
<comment type="caution">
    <text evidence="1">The sequence shown here is derived from an EMBL/GenBank/DDBJ whole genome shotgun (WGS) entry which is preliminary data.</text>
</comment>
<dbReference type="SUPFAM" id="SSF50814">
    <property type="entry name" value="Lipocalins"/>
    <property type="match status" value="1"/>
</dbReference>
<keyword evidence="2" id="KW-1185">Reference proteome</keyword>
<dbReference type="Proteomes" id="UP000482209">
    <property type="component" value="Unassembled WGS sequence"/>
</dbReference>
<reference evidence="1 2" key="1">
    <citation type="submission" date="2019-08" db="EMBL/GenBank/DDBJ databases">
        <title>In-depth cultivation of the pig gut microbiome towards novel bacterial diversity and tailored functional studies.</title>
        <authorList>
            <person name="Wylensek D."/>
            <person name="Hitch T.C.A."/>
            <person name="Clavel T."/>
        </authorList>
    </citation>
    <scope>NUCLEOTIDE SEQUENCE [LARGE SCALE GENOMIC DNA]</scope>
    <source>
        <strain evidence="1 2">WCA-693-APC-MOT-I</strain>
    </source>
</reference>
<dbReference type="EMBL" id="VUMT01000005">
    <property type="protein sequence ID" value="MSS63277.1"/>
    <property type="molecule type" value="Genomic_DNA"/>
</dbReference>
<gene>
    <name evidence="1" type="ORF">FYJ58_05210</name>
</gene>
<protein>
    <submittedName>
        <fullName evidence="1">DUF1934 domain-containing protein</fullName>
    </submittedName>
</protein>
<evidence type="ECO:0000313" key="2">
    <source>
        <dbReference type="Proteomes" id="UP000482209"/>
    </source>
</evidence>
<dbReference type="AlphaFoldDB" id="A0A6L5XXL1"/>
<proteinExistence type="predicted"/>
<evidence type="ECO:0000313" key="1">
    <source>
        <dbReference type="EMBL" id="MSS63277.1"/>
    </source>
</evidence>
<dbReference type="InterPro" id="IPR012674">
    <property type="entry name" value="Calycin"/>
</dbReference>
<dbReference type="InterPro" id="IPR015231">
    <property type="entry name" value="DUF1934"/>
</dbReference>
<organism evidence="1 2">
    <name type="scientific">Velocimicrobium porci</name>
    <dbReference type="NCBI Taxonomy" id="2606634"/>
    <lineage>
        <taxon>Bacteria</taxon>
        <taxon>Bacillati</taxon>
        <taxon>Bacillota</taxon>
        <taxon>Clostridia</taxon>
        <taxon>Lachnospirales</taxon>
        <taxon>Lachnospiraceae</taxon>
        <taxon>Velocimicrobium</taxon>
    </lineage>
</organism>
<sequence length="144" mass="16445">MNKKVLVSISGLQTEIGDDEAIEIVSPGEYHQRDGKHYILYEEMHEDGEAESGVSKNLLKISPDYIELTKKGYANVNMVFEKDKKTMTYYQTPFGNLLIGLYTTNISIIEQKEGMIATIDYSLDINYDYVTDCNIKIKVMDRAQ</sequence>
<accession>A0A6L5XXL1</accession>
<dbReference type="Gene3D" id="2.40.128.20">
    <property type="match status" value="1"/>
</dbReference>